<dbReference type="Proteomes" id="UP001302696">
    <property type="component" value="Chromosome"/>
</dbReference>
<dbReference type="RefSeq" id="WP_063698224.1">
    <property type="nucleotide sequence ID" value="NZ_BBIM01000036.1"/>
</dbReference>
<dbReference type="InterPro" id="IPR038570">
    <property type="entry name" value="HicA_sf"/>
</dbReference>
<evidence type="ECO:0000313" key="8">
    <source>
        <dbReference type="EMBL" id="WPC22258.1"/>
    </source>
</evidence>
<protein>
    <submittedName>
        <fullName evidence="8">Type II toxin-antitoxin system HicA family toxin</fullName>
    </submittedName>
</protein>
<accession>A0ABZ0Q7Z7</accession>
<gene>
    <name evidence="8" type="ORF">N6G96_03285</name>
</gene>
<evidence type="ECO:0000256" key="3">
    <source>
        <dbReference type="ARBA" id="ARBA00022722"/>
    </source>
</evidence>
<proteinExistence type="inferred from homology"/>
<evidence type="ECO:0000256" key="1">
    <source>
        <dbReference type="ARBA" id="ARBA00006620"/>
    </source>
</evidence>
<evidence type="ECO:0000256" key="4">
    <source>
        <dbReference type="ARBA" id="ARBA00022759"/>
    </source>
</evidence>
<reference evidence="9" key="1">
    <citation type="submission" date="2024-06" db="EMBL/GenBank/DDBJ databases">
        <authorList>
            <person name="Chang H.C."/>
            <person name="Mun S.Y."/>
        </authorList>
    </citation>
    <scope>NUCLEOTIDE SEQUENCE [LARGE SCALE GENOMIC DNA]</scope>
    <source>
        <strain evidence="9">KT1</strain>
    </source>
</reference>
<keyword evidence="4" id="KW-0255">Endonuclease</keyword>
<name>A0ABZ0Q7Z7_9LACO</name>
<dbReference type="Gene3D" id="3.30.920.30">
    <property type="entry name" value="Hypothetical protein"/>
    <property type="match status" value="1"/>
</dbReference>
<keyword evidence="5" id="KW-0378">Hydrolase</keyword>
<dbReference type="SUPFAM" id="SSF54786">
    <property type="entry name" value="YcfA/nrd intein domain"/>
    <property type="match status" value="1"/>
</dbReference>
<evidence type="ECO:0000256" key="6">
    <source>
        <dbReference type="ARBA" id="ARBA00022884"/>
    </source>
</evidence>
<dbReference type="EMBL" id="CP104778">
    <property type="protein sequence ID" value="WPC22258.1"/>
    <property type="molecule type" value="Genomic_DNA"/>
</dbReference>
<keyword evidence="2" id="KW-1277">Toxin-antitoxin system</keyword>
<organism evidence="8 9">
    <name type="scientific">Pediococcus inopinatus</name>
    <dbReference type="NCBI Taxonomy" id="114090"/>
    <lineage>
        <taxon>Bacteria</taxon>
        <taxon>Bacillati</taxon>
        <taxon>Bacillota</taxon>
        <taxon>Bacilli</taxon>
        <taxon>Lactobacillales</taxon>
        <taxon>Lactobacillaceae</taxon>
        <taxon>Pediococcus</taxon>
    </lineage>
</organism>
<comment type="similarity">
    <text evidence="1">Belongs to the HicA mRNA interferase family.</text>
</comment>
<evidence type="ECO:0000256" key="7">
    <source>
        <dbReference type="ARBA" id="ARBA00023016"/>
    </source>
</evidence>
<keyword evidence="7" id="KW-0346">Stress response</keyword>
<sequence length="60" mass="7043">MNSRKVLKILRRDGWYKVRITGDHWHFKNAHKSGIVTVPHPRKDIPKGTLDNIWKQAGLK</sequence>
<evidence type="ECO:0000256" key="2">
    <source>
        <dbReference type="ARBA" id="ARBA00022649"/>
    </source>
</evidence>
<dbReference type="InterPro" id="IPR012933">
    <property type="entry name" value="HicA_mRNA_interferase"/>
</dbReference>
<keyword evidence="6" id="KW-0694">RNA-binding</keyword>
<evidence type="ECO:0000313" key="9">
    <source>
        <dbReference type="Proteomes" id="UP001302696"/>
    </source>
</evidence>
<evidence type="ECO:0000256" key="5">
    <source>
        <dbReference type="ARBA" id="ARBA00022801"/>
    </source>
</evidence>
<dbReference type="Pfam" id="PF07927">
    <property type="entry name" value="HicA_toxin"/>
    <property type="match status" value="1"/>
</dbReference>
<keyword evidence="9" id="KW-1185">Reference proteome</keyword>
<keyword evidence="3" id="KW-0540">Nuclease</keyword>